<evidence type="ECO:0000313" key="3">
    <source>
        <dbReference type="Proteomes" id="UP000030151"/>
    </source>
</evidence>
<protein>
    <submittedName>
        <fullName evidence="2">Uncharacterized protein</fullName>
    </submittedName>
</protein>
<dbReference type="EMBL" id="JELW01000002">
    <property type="protein sequence ID" value="EXV05267.1"/>
    <property type="molecule type" value="Genomic_DNA"/>
</dbReference>
<proteinExistence type="predicted"/>
<comment type="caution">
    <text evidence="2">The sequence shown here is derived from an EMBL/GenBank/DDBJ whole genome shotgun (WGS) entry which is preliminary data.</text>
</comment>
<dbReference type="HOGENOM" id="CLU_1704644_0_0_1"/>
<evidence type="ECO:0000256" key="1">
    <source>
        <dbReference type="SAM" id="SignalP"/>
    </source>
</evidence>
<dbReference type="AlphaFoldDB" id="A0A0A1V4T6"/>
<sequence length="154" mass="17137">MHYTSIISVLAALGSVVNAAPTLDAAFSSVANGAPALVNREELSTYTLQDKKAPFQDVESLPALNGADTVDLDLSGYTNMGYPETSDQFKCHGSAGIVFRIWKTEQRCYHPYMVPFLRFAFVDCKDVQGFTPYPPVKGYKAWCKYGKWMDEIDF</sequence>
<accession>A0A0A1V4T6</accession>
<keyword evidence="1" id="KW-0732">Signal</keyword>
<dbReference type="Proteomes" id="UP000030151">
    <property type="component" value="Unassembled WGS sequence"/>
</dbReference>
<reference evidence="2 3" key="1">
    <citation type="submission" date="2014-02" db="EMBL/GenBank/DDBJ databases">
        <title>The genome sequence of the entomopathogenic fungus Metarhizium robertsii ARSEF 2575.</title>
        <authorList>
            <person name="Giuliano Garisto Donzelli B."/>
            <person name="Roe B.A."/>
            <person name="Macmil S.L."/>
            <person name="Krasnoff S.B."/>
            <person name="Gibson D.M."/>
        </authorList>
    </citation>
    <scope>NUCLEOTIDE SEQUENCE [LARGE SCALE GENOMIC DNA]</scope>
    <source>
        <strain evidence="2 3">ARSEF 2575</strain>
    </source>
</reference>
<feature type="chain" id="PRO_5001992327" evidence="1">
    <location>
        <begin position="20"/>
        <end position="154"/>
    </location>
</feature>
<name>A0A0A1V4T6_9HYPO</name>
<dbReference type="OrthoDB" id="4926019at2759"/>
<organism evidence="2 3">
    <name type="scientific">Metarhizium robertsii</name>
    <dbReference type="NCBI Taxonomy" id="568076"/>
    <lineage>
        <taxon>Eukaryota</taxon>
        <taxon>Fungi</taxon>
        <taxon>Dikarya</taxon>
        <taxon>Ascomycota</taxon>
        <taxon>Pezizomycotina</taxon>
        <taxon>Sordariomycetes</taxon>
        <taxon>Hypocreomycetidae</taxon>
        <taxon>Hypocreales</taxon>
        <taxon>Clavicipitaceae</taxon>
        <taxon>Metarhizium</taxon>
    </lineage>
</organism>
<evidence type="ECO:0000313" key="2">
    <source>
        <dbReference type="EMBL" id="EXV05267.1"/>
    </source>
</evidence>
<feature type="signal peptide" evidence="1">
    <location>
        <begin position="1"/>
        <end position="19"/>
    </location>
</feature>
<gene>
    <name evidence="2" type="ORF">X797_002955</name>
</gene>